<proteinExistence type="predicted"/>
<dbReference type="EMBL" id="BLAL01000302">
    <property type="protein sequence ID" value="GET01777.1"/>
    <property type="molecule type" value="Genomic_DNA"/>
</dbReference>
<dbReference type="Proteomes" id="UP000615446">
    <property type="component" value="Unassembled WGS sequence"/>
</dbReference>
<gene>
    <name evidence="1" type="ORF">RCL2_002817600</name>
</gene>
<evidence type="ECO:0000313" key="1">
    <source>
        <dbReference type="EMBL" id="GET01777.1"/>
    </source>
</evidence>
<dbReference type="OrthoDB" id="5424209at2759"/>
<protein>
    <submittedName>
        <fullName evidence="1">Uncharacterized protein</fullName>
    </submittedName>
</protein>
<organism evidence="1 2">
    <name type="scientific">Rhizophagus clarus</name>
    <dbReference type="NCBI Taxonomy" id="94130"/>
    <lineage>
        <taxon>Eukaryota</taxon>
        <taxon>Fungi</taxon>
        <taxon>Fungi incertae sedis</taxon>
        <taxon>Mucoromycota</taxon>
        <taxon>Glomeromycotina</taxon>
        <taxon>Glomeromycetes</taxon>
        <taxon>Glomerales</taxon>
        <taxon>Glomeraceae</taxon>
        <taxon>Rhizophagus</taxon>
    </lineage>
</organism>
<evidence type="ECO:0000313" key="2">
    <source>
        <dbReference type="Proteomes" id="UP000615446"/>
    </source>
</evidence>
<comment type="caution">
    <text evidence="1">The sequence shown here is derived from an EMBL/GenBank/DDBJ whole genome shotgun (WGS) entry which is preliminary data.</text>
</comment>
<accession>A0A8H3MD17</accession>
<sequence length="207" mass="24817">MVDISFNCQLFQDIEKNYTFTIIVNTTNSIEIFKKNIKEKIKQIGNDIFDETKNKNIKKLEGFISNYWQDQPSKKFTHIIINSPYLIILRELNNLNFTDIILQQLYNKQYIKQENILLYNRTYKNVKFIRKFKIKDIYNTGKILINLTINDNKEILMLFDNLSKLELNIFRLNTCFKNIEQATGNVYDWFFIIDKNINKGSITELRK</sequence>
<name>A0A8H3MD17_9GLOM</name>
<reference evidence="1" key="1">
    <citation type="submission" date="2019-10" db="EMBL/GenBank/DDBJ databases">
        <title>Conservation and host-specific expression of non-tandemly repeated heterogenous ribosome RNA gene in arbuscular mycorrhizal fungi.</title>
        <authorList>
            <person name="Maeda T."/>
            <person name="Kobayashi Y."/>
            <person name="Nakagawa T."/>
            <person name="Ezawa T."/>
            <person name="Yamaguchi K."/>
            <person name="Bino T."/>
            <person name="Nishimoto Y."/>
            <person name="Shigenobu S."/>
            <person name="Kawaguchi M."/>
        </authorList>
    </citation>
    <scope>NUCLEOTIDE SEQUENCE</scope>
    <source>
        <strain evidence="1">HR1</strain>
    </source>
</reference>
<dbReference type="AlphaFoldDB" id="A0A8H3MD17"/>